<organism evidence="1 2">
    <name type="scientific">Acidiplasma cupricumulans</name>
    <dbReference type="NCBI Taxonomy" id="312540"/>
    <lineage>
        <taxon>Archaea</taxon>
        <taxon>Methanobacteriati</taxon>
        <taxon>Thermoplasmatota</taxon>
        <taxon>Thermoplasmata</taxon>
        <taxon>Thermoplasmatales</taxon>
        <taxon>Ferroplasmaceae</taxon>
        <taxon>Acidiplasma</taxon>
    </lineage>
</organism>
<accession>A0A0N8VL03</accession>
<sequence length="59" mass="6743">MEDARRVSVAKLKANFAKKFPDHPLTRILLSEPDTLAKEEFLAKAQTWLAFFHGGKENE</sequence>
<gene>
    <name evidence="1" type="ORF">AOG55_07660</name>
</gene>
<name>A0A0N8VL03_9ARCH</name>
<dbReference type="EMBL" id="LKBH01000181">
    <property type="protein sequence ID" value="KQB35164.1"/>
    <property type="molecule type" value="Genomic_DNA"/>
</dbReference>
<keyword evidence="2" id="KW-1185">Reference proteome</keyword>
<dbReference type="RefSeq" id="WP_021792146.1">
    <property type="nucleotide sequence ID" value="NZ_LKBH01000181.1"/>
</dbReference>
<dbReference type="InParanoid" id="A0A0N8VL03"/>
<proteinExistence type="predicted"/>
<evidence type="ECO:0000313" key="2">
    <source>
        <dbReference type="Proteomes" id="UP000050301"/>
    </source>
</evidence>
<dbReference type="Proteomes" id="UP000050301">
    <property type="component" value="Unassembled WGS sequence"/>
</dbReference>
<evidence type="ECO:0000313" key="1">
    <source>
        <dbReference type="EMBL" id="KQB35164.1"/>
    </source>
</evidence>
<dbReference type="AlphaFoldDB" id="A0A0N8VL03"/>
<comment type="caution">
    <text evidence="1">The sequence shown here is derived from an EMBL/GenBank/DDBJ whole genome shotgun (WGS) entry which is preliminary data.</text>
</comment>
<reference evidence="1 2" key="1">
    <citation type="submission" date="2015-09" db="EMBL/GenBank/DDBJ databases">
        <title>Heavy metals and arsenic resistance mechanisms in polyextremophilic archaea of the family Ferroplasmaceae.</title>
        <authorList>
            <person name="Bulaev A.G."/>
            <person name="Kanygina A.V."/>
        </authorList>
    </citation>
    <scope>NUCLEOTIDE SEQUENCE [LARGE SCALE GENOMIC DNA]</scope>
    <source>
        <strain evidence="1 2">BH2</strain>
    </source>
</reference>
<protein>
    <submittedName>
        <fullName evidence="1">Uncharacterized protein</fullName>
    </submittedName>
</protein>